<evidence type="ECO:0000313" key="1">
    <source>
        <dbReference type="EMBL" id="VDP60549.1"/>
    </source>
</evidence>
<dbReference type="EMBL" id="UZAL01032297">
    <property type="protein sequence ID" value="VDP60549.1"/>
    <property type="molecule type" value="Genomic_DNA"/>
</dbReference>
<dbReference type="PANTHER" id="PTHR47027:SF25">
    <property type="entry name" value="REVERSE TRANSCRIPTASE DOMAIN-CONTAINING PROTEIN"/>
    <property type="match status" value="1"/>
</dbReference>
<name>A0A183PD59_9TREM</name>
<dbReference type="STRING" id="31246.A0A183PD59"/>
<dbReference type="Proteomes" id="UP000269396">
    <property type="component" value="Unassembled WGS sequence"/>
</dbReference>
<dbReference type="AlphaFoldDB" id="A0A183PD59"/>
<gene>
    <name evidence="1" type="ORF">SMTD_LOCUS12295</name>
</gene>
<dbReference type="PANTHER" id="PTHR47027">
    <property type="entry name" value="REVERSE TRANSCRIPTASE DOMAIN-CONTAINING PROTEIN"/>
    <property type="match status" value="1"/>
</dbReference>
<organism evidence="1 2">
    <name type="scientific">Schistosoma mattheei</name>
    <dbReference type="NCBI Taxonomy" id="31246"/>
    <lineage>
        <taxon>Eukaryota</taxon>
        <taxon>Metazoa</taxon>
        <taxon>Spiralia</taxon>
        <taxon>Lophotrochozoa</taxon>
        <taxon>Platyhelminthes</taxon>
        <taxon>Trematoda</taxon>
        <taxon>Digenea</taxon>
        <taxon>Strigeidida</taxon>
        <taxon>Schistosomatoidea</taxon>
        <taxon>Schistosomatidae</taxon>
        <taxon>Schistosoma</taxon>
    </lineage>
</organism>
<sequence>MKDFVDTRLRDQQAGFRKDGSCTDQITTLRIILEQPVEWNSSLYINFIGYEKAFDSVDRTTLWKLLRHYGVPQKIVNVIRNSCDGLNCKIVHGGQLTDSSKARLLTLTLSLSPGDRLDHKGKHEIEWTSWMQLDDLDFADDLALLYHTQQMQEKTTSVAAASTAARLNIHKWKSKILRYNTACNNRITFDVKDLEDVKTVTYLSDIIDDPFARHY</sequence>
<keyword evidence="2" id="KW-1185">Reference proteome</keyword>
<protein>
    <submittedName>
        <fullName evidence="1">Uncharacterized protein</fullName>
    </submittedName>
</protein>
<reference evidence="1 2" key="1">
    <citation type="submission" date="2018-11" db="EMBL/GenBank/DDBJ databases">
        <authorList>
            <consortium name="Pathogen Informatics"/>
        </authorList>
    </citation>
    <scope>NUCLEOTIDE SEQUENCE [LARGE SCALE GENOMIC DNA]</scope>
    <source>
        <strain>Denwood</strain>
        <strain evidence="2">Zambia</strain>
    </source>
</reference>
<proteinExistence type="predicted"/>
<accession>A0A183PD59</accession>
<evidence type="ECO:0000313" key="2">
    <source>
        <dbReference type="Proteomes" id="UP000269396"/>
    </source>
</evidence>